<dbReference type="InterPro" id="IPR015943">
    <property type="entry name" value="WD40/YVTN_repeat-like_dom_sf"/>
</dbReference>
<dbReference type="SUPFAM" id="SSF50952">
    <property type="entry name" value="Soluble quinoprotein glucose dehydrogenase"/>
    <property type="match status" value="1"/>
</dbReference>
<sequence>MGKRKLLSAITAVLFLFQLIFGVGFAGKVKAEAASSSLPTFMDVRKETLGFAYQYKNKTIVNNTVIVDNNIKFFVEENGQKHIISQDFNLIRHLIYIGVYNDNVYVASNGDDQSQPYAIYKANLNTYKMEFVKNVPIYGDGKAYITDYKIDANGVFWFAADQNNIPIYDANGKITDYNTKYIIYNDKGFSHEELVLQKGDSLYNTYGRLQQGLDGSMWFFKSLALGADNKVFRILNDNTIKEYSINSTNHIKAIYPGTNNTLLVYTQEISPVNYAVVKNIIQKYTISNNGLSLVKEYDLSAKQFFESGDINGNMWIDTDGVISKLEDQGFVDKYIVSSGMLGLNVYDDQHLVTCGIVGFGYTPISIDQPSSAAPAAPASENFTTTLNGKDALITLNSSKISKDAVNDITPVIPTDVKTVEAKIDAASINGGKGSIKLNSNNVIVGLPFSTIDFNGIGQGDYVNLKQNLVVGDAVLNSLKSVGKVFDFSLSAYKQDGTKIKDIHTFKSGKANISVKLSKDEISGLDITKLAAFYYNENTKQWEKVGGSYNKDTMTFTFDTSHFSKYTIAEANGMLPQTGSVINFNNLMLLAFAFILIGGFMFFRKDKAVKAGN</sequence>
<dbReference type="Gene3D" id="2.130.10.10">
    <property type="entry name" value="YVTN repeat-like/Quinoprotein amine dehydrogenase"/>
    <property type="match status" value="1"/>
</dbReference>
<evidence type="ECO:0000313" key="2">
    <source>
        <dbReference type="EMBL" id="MFL0266773.1"/>
    </source>
</evidence>
<protein>
    <submittedName>
        <fullName evidence="2">LPXTG cell wall anchor domain-containing protein</fullName>
    </submittedName>
</protein>
<gene>
    <name evidence="2" type="ORF">ACJDUH_01570</name>
</gene>
<dbReference type="NCBIfam" id="TIGR01167">
    <property type="entry name" value="LPXTG_anchor"/>
    <property type="match status" value="1"/>
</dbReference>
<keyword evidence="3" id="KW-1185">Reference proteome</keyword>
<proteinExistence type="predicted"/>
<keyword evidence="1" id="KW-1133">Transmembrane helix</keyword>
<evidence type="ECO:0000313" key="3">
    <source>
        <dbReference type="Proteomes" id="UP001623661"/>
    </source>
</evidence>
<feature type="transmembrane region" description="Helical" evidence="1">
    <location>
        <begin position="583"/>
        <end position="602"/>
    </location>
</feature>
<dbReference type="Proteomes" id="UP001623661">
    <property type="component" value="Unassembled WGS sequence"/>
</dbReference>
<name>A0ABW8TMI6_9CLOT</name>
<organism evidence="2 3">
    <name type="scientific">Candidatus Clostridium radicumherbarum</name>
    <dbReference type="NCBI Taxonomy" id="3381662"/>
    <lineage>
        <taxon>Bacteria</taxon>
        <taxon>Bacillati</taxon>
        <taxon>Bacillota</taxon>
        <taxon>Clostridia</taxon>
        <taxon>Eubacteriales</taxon>
        <taxon>Clostridiaceae</taxon>
        <taxon>Clostridium</taxon>
    </lineage>
</organism>
<accession>A0ABW8TMI6</accession>
<comment type="caution">
    <text evidence="2">The sequence shown here is derived from an EMBL/GenBank/DDBJ whole genome shotgun (WGS) entry which is preliminary data.</text>
</comment>
<evidence type="ECO:0000256" key="1">
    <source>
        <dbReference type="SAM" id="Phobius"/>
    </source>
</evidence>
<keyword evidence="1" id="KW-0812">Transmembrane</keyword>
<dbReference type="RefSeq" id="WP_406763398.1">
    <property type="nucleotide sequence ID" value="NZ_JBJHZY010000001.1"/>
</dbReference>
<dbReference type="EMBL" id="JBJHZY010000001">
    <property type="protein sequence ID" value="MFL0266773.1"/>
    <property type="molecule type" value="Genomic_DNA"/>
</dbReference>
<reference evidence="2 3" key="1">
    <citation type="submission" date="2024-11" db="EMBL/GenBank/DDBJ databases">
        <authorList>
            <person name="Heng Y.C."/>
            <person name="Lim A.C.H."/>
            <person name="Lee J.K.Y."/>
            <person name="Kittelmann S."/>
        </authorList>
    </citation>
    <scope>NUCLEOTIDE SEQUENCE [LARGE SCALE GENOMIC DNA]</scope>
    <source>
        <strain evidence="2 3">WILCCON 0202</strain>
    </source>
</reference>
<dbReference type="InterPro" id="IPR011041">
    <property type="entry name" value="Quinoprot_gluc/sorb_DH_b-prop"/>
</dbReference>
<keyword evidence="1" id="KW-0472">Membrane</keyword>